<evidence type="ECO:0000313" key="1">
    <source>
        <dbReference type="EMBL" id="KAF2130769.1"/>
    </source>
</evidence>
<proteinExistence type="predicted"/>
<name>A0A6A6AFT8_9PLEO</name>
<evidence type="ECO:0000313" key="2">
    <source>
        <dbReference type="Proteomes" id="UP000799771"/>
    </source>
</evidence>
<sequence length="380" mass="43734">MCILNYRPYDDEGPDVPPQRAQPRLTWAIPVDMSKLGARLQAYSETMPQVTMLRLCHRFGNVALSNLPLELLERIVEALQQSVRADTWPAWRQDLRCFEGICLPEQHCEYYNEHVESMWQEIFAASSDEDAKSKEDYTNAQKVDMVTDSIAYDPESELVMKAHYDARFRWVGRTCQCVEGYGEDATRGAFARFGDLLRLHFGLEAIILHEILPTPLFDFLPNSGFSEEFAYYTRCYLTLYSKSGDKRITGSPDSAPQNKLFHEYGDHMSFQETIDPSQLILSENDRLRFAKAMRLLGIRTCYHLSELAPHVVHPIEDEWLSDLCACGKSESICPHSDVKSYDKPYCLEEYLKSKSKELAKQTWPKLMLLAASDVVNTFEY</sequence>
<organism evidence="1 2">
    <name type="scientific">Dothidotthia symphoricarpi CBS 119687</name>
    <dbReference type="NCBI Taxonomy" id="1392245"/>
    <lineage>
        <taxon>Eukaryota</taxon>
        <taxon>Fungi</taxon>
        <taxon>Dikarya</taxon>
        <taxon>Ascomycota</taxon>
        <taxon>Pezizomycotina</taxon>
        <taxon>Dothideomycetes</taxon>
        <taxon>Pleosporomycetidae</taxon>
        <taxon>Pleosporales</taxon>
        <taxon>Dothidotthiaceae</taxon>
        <taxon>Dothidotthia</taxon>
    </lineage>
</organism>
<gene>
    <name evidence="1" type="ORF">P153DRAFT_395197</name>
</gene>
<dbReference type="RefSeq" id="XP_033525156.1">
    <property type="nucleotide sequence ID" value="XM_033671381.1"/>
</dbReference>
<dbReference type="EMBL" id="ML977503">
    <property type="protein sequence ID" value="KAF2130769.1"/>
    <property type="molecule type" value="Genomic_DNA"/>
</dbReference>
<keyword evidence="2" id="KW-1185">Reference proteome</keyword>
<dbReference type="GeneID" id="54411813"/>
<dbReference type="Proteomes" id="UP000799771">
    <property type="component" value="Unassembled WGS sequence"/>
</dbReference>
<reference evidence="1" key="1">
    <citation type="journal article" date="2020" name="Stud. Mycol.">
        <title>101 Dothideomycetes genomes: a test case for predicting lifestyles and emergence of pathogens.</title>
        <authorList>
            <person name="Haridas S."/>
            <person name="Albert R."/>
            <person name="Binder M."/>
            <person name="Bloem J."/>
            <person name="Labutti K."/>
            <person name="Salamov A."/>
            <person name="Andreopoulos B."/>
            <person name="Baker S."/>
            <person name="Barry K."/>
            <person name="Bills G."/>
            <person name="Bluhm B."/>
            <person name="Cannon C."/>
            <person name="Castanera R."/>
            <person name="Culley D."/>
            <person name="Daum C."/>
            <person name="Ezra D."/>
            <person name="Gonzalez J."/>
            <person name="Henrissat B."/>
            <person name="Kuo A."/>
            <person name="Liang C."/>
            <person name="Lipzen A."/>
            <person name="Lutzoni F."/>
            <person name="Magnuson J."/>
            <person name="Mondo S."/>
            <person name="Nolan M."/>
            <person name="Ohm R."/>
            <person name="Pangilinan J."/>
            <person name="Park H.-J."/>
            <person name="Ramirez L."/>
            <person name="Alfaro M."/>
            <person name="Sun H."/>
            <person name="Tritt A."/>
            <person name="Yoshinaga Y."/>
            <person name="Zwiers L.-H."/>
            <person name="Turgeon B."/>
            <person name="Goodwin S."/>
            <person name="Spatafora J."/>
            <person name="Crous P."/>
            <person name="Grigoriev I."/>
        </authorList>
    </citation>
    <scope>NUCLEOTIDE SEQUENCE</scope>
    <source>
        <strain evidence="1">CBS 119687</strain>
    </source>
</reference>
<dbReference type="OrthoDB" id="3795850at2759"/>
<dbReference type="AlphaFoldDB" id="A0A6A6AFT8"/>
<protein>
    <submittedName>
        <fullName evidence="1">Uncharacterized protein</fullName>
    </submittedName>
</protein>
<accession>A0A6A6AFT8</accession>